<organism evidence="3 4">
    <name type="scientific">Metarhizium humberi</name>
    <dbReference type="NCBI Taxonomy" id="2596975"/>
    <lineage>
        <taxon>Eukaryota</taxon>
        <taxon>Fungi</taxon>
        <taxon>Dikarya</taxon>
        <taxon>Ascomycota</taxon>
        <taxon>Pezizomycotina</taxon>
        <taxon>Sordariomycetes</taxon>
        <taxon>Hypocreomycetidae</taxon>
        <taxon>Hypocreales</taxon>
        <taxon>Clavicipitaceae</taxon>
        <taxon>Metarhizium</taxon>
    </lineage>
</organism>
<sequence>MARSSRHREPASRTASQCKAITSQASPDFPSAALRLAREQTPMHNIHVNNPKPPEGTNTRLPPEALCSYINTRNQLHQPIRSTICLILMPTQLSSSPSHARQPPVMRKRRPAPKPAMLRRTLASLLATTILPLATCQFTSPAAGAVLSAGDKVNVSYTTDLKNYTIALWQRAEGGGLPRLGSVVYAATDGPSSSFTWTVQTYALDLAASPTFFFWLFEGGPSRQGSDPHQLSSGYFNVTDKSASSPVSVSAAESASTTAAAAAPAESAPGDPLSVGARAGLGAAVSVFFLVVAALVFLFFWRRARKRARKDGGGGGPATDYTESVAELQSECVSLGAPGKLPCRVYQPVPGDASGRPPALAELPA</sequence>
<keyword evidence="2" id="KW-1133">Transmembrane helix</keyword>
<feature type="region of interest" description="Disordered" evidence="1">
    <location>
        <begin position="1"/>
        <end position="27"/>
    </location>
</feature>
<reference evidence="3 4" key="1">
    <citation type="submission" date="2020-07" db="EMBL/GenBank/DDBJ databases">
        <title>Metarhizium humberi genome.</title>
        <authorList>
            <person name="Lysoe E."/>
        </authorList>
    </citation>
    <scope>NUCLEOTIDE SEQUENCE [LARGE SCALE GENOMIC DNA]</scope>
    <source>
        <strain evidence="3 4">ESALQ1638</strain>
    </source>
</reference>
<feature type="compositionally biased region" description="Polar residues" evidence="1">
    <location>
        <begin position="13"/>
        <end position="26"/>
    </location>
</feature>
<name>A0A9P8M3J8_9HYPO</name>
<dbReference type="AlphaFoldDB" id="A0A9P8M3J8"/>
<dbReference type="Proteomes" id="UP000764110">
    <property type="component" value="Unassembled WGS sequence"/>
</dbReference>
<dbReference type="EMBL" id="JACEFI010000023">
    <property type="protein sequence ID" value="KAH0593122.1"/>
    <property type="molecule type" value="Genomic_DNA"/>
</dbReference>
<evidence type="ECO:0000256" key="2">
    <source>
        <dbReference type="SAM" id="Phobius"/>
    </source>
</evidence>
<keyword evidence="4" id="KW-1185">Reference proteome</keyword>
<evidence type="ECO:0000256" key="1">
    <source>
        <dbReference type="SAM" id="MobiDB-lite"/>
    </source>
</evidence>
<evidence type="ECO:0000313" key="4">
    <source>
        <dbReference type="Proteomes" id="UP000764110"/>
    </source>
</evidence>
<feature type="transmembrane region" description="Helical" evidence="2">
    <location>
        <begin position="279"/>
        <end position="301"/>
    </location>
</feature>
<comment type="caution">
    <text evidence="3">The sequence shown here is derived from an EMBL/GenBank/DDBJ whole genome shotgun (WGS) entry which is preliminary data.</text>
</comment>
<proteinExistence type="predicted"/>
<gene>
    <name evidence="3" type="ORF">MHUMG1_09124</name>
</gene>
<accession>A0A9P8M3J8</accession>
<evidence type="ECO:0000313" key="3">
    <source>
        <dbReference type="EMBL" id="KAH0593122.1"/>
    </source>
</evidence>
<keyword evidence="2" id="KW-0812">Transmembrane</keyword>
<protein>
    <submittedName>
        <fullName evidence="3">Uncharacterized protein</fullName>
    </submittedName>
</protein>
<keyword evidence="2" id="KW-0472">Membrane</keyword>